<dbReference type="Proteomes" id="UP000799092">
    <property type="component" value="Unassembled WGS sequence"/>
</dbReference>
<evidence type="ECO:0000313" key="3">
    <source>
        <dbReference type="EMBL" id="MRH41839.1"/>
    </source>
</evidence>
<dbReference type="AlphaFoldDB" id="A0A6A8DDE5"/>
<protein>
    <submittedName>
        <fullName evidence="3">N-acetylmuramoyl-L-alanine amidase</fullName>
    </submittedName>
</protein>
<dbReference type="GO" id="GO:0030288">
    <property type="term" value="C:outer membrane-bounded periplasmic space"/>
    <property type="evidence" value="ECO:0007669"/>
    <property type="project" value="TreeGrafter"/>
</dbReference>
<dbReference type="Gene3D" id="3.40.630.40">
    <property type="entry name" value="Zn-dependent exopeptidases"/>
    <property type="match status" value="1"/>
</dbReference>
<dbReference type="CDD" id="cd02696">
    <property type="entry name" value="MurNAc-LAA"/>
    <property type="match status" value="1"/>
</dbReference>
<keyword evidence="4" id="KW-1185">Reference proteome</keyword>
<proteinExistence type="predicted"/>
<organism evidence="3 4">
    <name type="scientific">Aquibacillus halophilus</name>
    <dbReference type="NCBI Taxonomy" id="930132"/>
    <lineage>
        <taxon>Bacteria</taxon>
        <taxon>Bacillati</taxon>
        <taxon>Bacillota</taxon>
        <taxon>Bacilli</taxon>
        <taxon>Bacillales</taxon>
        <taxon>Bacillaceae</taxon>
        <taxon>Aquibacillus</taxon>
    </lineage>
</organism>
<dbReference type="EMBL" id="WJNG01000002">
    <property type="protein sequence ID" value="MRH41839.1"/>
    <property type="molecule type" value="Genomic_DNA"/>
</dbReference>
<dbReference type="SMART" id="SM00646">
    <property type="entry name" value="Ami_3"/>
    <property type="match status" value="1"/>
</dbReference>
<dbReference type="Pfam" id="PF01520">
    <property type="entry name" value="Amidase_3"/>
    <property type="match status" value="1"/>
</dbReference>
<evidence type="ECO:0000259" key="2">
    <source>
        <dbReference type="SMART" id="SM00646"/>
    </source>
</evidence>
<comment type="caution">
    <text evidence="3">The sequence shown here is derived from an EMBL/GenBank/DDBJ whole genome shotgun (WGS) entry which is preliminary data.</text>
</comment>
<dbReference type="PANTHER" id="PTHR30404">
    <property type="entry name" value="N-ACETYLMURAMOYL-L-ALANINE AMIDASE"/>
    <property type="match status" value="1"/>
</dbReference>
<gene>
    <name evidence="3" type="ORF">GH741_04025</name>
</gene>
<dbReference type="InterPro" id="IPR050695">
    <property type="entry name" value="N-acetylmuramoyl_amidase_3"/>
</dbReference>
<dbReference type="GO" id="GO:0008745">
    <property type="term" value="F:N-acetylmuramoyl-L-alanine amidase activity"/>
    <property type="evidence" value="ECO:0007669"/>
    <property type="project" value="InterPro"/>
</dbReference>
<name>A0A6A8DDE5_9BACI</name>
<sequence length="282" mass="32569">MKPILIIDPGHGGKDPGGGSNRYWIEKDMNLQISLYQYNRFKKLNIPVSITRQEDLTLTNDKRTKIVRKSGATYCISNHINAGGGDGAEIIYSIYSDGKMAKNIAYRLEKKGQNVRRVFTRTLPTNSRKDYYFMIRETGNVITNIIEYGFADSLRDDVEQVRENWNNYAEAVVQGFCEFSGFRYLAPRKIDYVVNKYKRDEPESDNKTWFIGKRVESRVDGLRFYNRPSWKDDALVNVVNKGIGFPKILAKIEVDDGYQFKVENSSGIIFYITANEKYIRVI</sequence>
<evidence type="ECO:0000313" key="4">
    <source>
        <dbReference type="Proteomes" id="UP000799092"/>
    </source>
</evidence>
<accession>A0A6A8DDE5</accession>
<evidence type="ECO:0000256" key="1">
    <source>
        <dbReference type="ARBA" id="ARBA00022801"/>
    </source>
</evidence>
<dbReference type="GO" id="GO:0009253">
    <property type="term" value="P:peptidoglycan catabolic process"/>
    <property type="evidence" value="ECO:0007669"/>
    <property type="project" value="InterPro"/>
</dbReference>
<dbReference type="PANTHER" id="PTHR30404:SF0">
    <property type="entry name" value="N-ACETYLMURAMOYL-L-ALANINE AMIDASE AMIC"/>
    <property type="match status" value="1"/>
</dbReference>
<reference evidence="3" key="1">
    <citation type="submission" date="2019-11" db="EMBL/GenBank/DDBJ databases">
        <authorList>
            <person name="Li J."/>
        </authorList>
    </citation>
    <scope>NUCLEOTIDE SEQUENCE</scope>
    <source>
        <strain evidence="3">B6B</strain>
    </source>
</reference>
<dbReference type="InterPro" id="IPR002508">
    <property type="entry name" value="MurNAc-LAA_cat"/>
</dbReference>
<keyword evidence="1" id="KW-0378">Hydrolase</keyword>
<feature type="domain" description="MurNAc-LAA" evidence="2">
    <location>
        <begin position="64"/>
        <end position="177"/>
    </location>
</feature>
<dbReference type="SUPFAM" id="SSF53187">
    <property type="entry name" value="Zn-dependent exopeptidases"/>
    <property type="match status" value="1"/>
</dbReference>
<dbReference type="RefSeq" id="WP_338079226.1">
    <property type="nucleotide sequence ID" value="NZ_WJNG01000002.1"/>
</dbReference>